<evidence type="ECO:0000313" key="16">
    <source>
        <dbReference type="Ensembl" id="ENSLACP00000014579.1"/>
    </source>
</evidence>
<keyword evidence="17" id="KW-1185">Reference proteome</keyword>
<dbReference type="CDD" id="cd14700">
    <property type="entry name" value="bZIP_ATF6"/>
    <property type="match status" value="1"/>
</dbReference>
<feature type="coiled-coil region" evidence="13">
    <location>
        <begin position="199"/>
        <end position="240"/>
    </location>
</feature>
<evidence type="ECO:0000256" key="9">
    <source>
        <dbReference type="ARBA" id="ARBA00023136"/>
    </source>
</evidence>
<dbReference type="PANTHER" id="PTHR46164">
    <property type="entry name" value="ATF6, ISOFORM C"/>
    <property type="match status" value="1"/>
</dbReference>
<dbReference type="GO" id="GO:0030968">
    <property type="term" value="P:endoplasmic reticulum unfolded protein response"/>
    <property type="evidence" value="ECO:0007669"/>
    <property type="project" value="TreeGrafter"/>
</dbReference>
<keyword evidence="8" id="KW-0238">DNA-binding</keyword>
<keyword evidence="4" id="KW-0812">Transmembrane</keyword>
<keyword evidence="10" id="KW-0804">Transcription</keyword>
<dbReference type="InParanoid" id="H3AY58"/>
<dbReference type="GO" id="GO:0005789">
    <property type="term" value="C:endoplasmic reticulum membrane"/>
    <property type="evidence" value="ECO:0007669"/>
    <property type="project" value="UniProtKB-SubCell"/>
</dbReference>
<sequence length="530" mass="59435">SDLQVKSEPLSPTPSHCSESSLSSASETPYLQQITNLDAAVTAVKVEDPPTPPYMFGDVLSPPLNNVRINLVASPDCTLSPVKQRSPGKKNNKPAIQPKPVVVTKTTTVPVPQSAGPAKTIILQSVQAGLSGTQTQPLPIPGGEVRGQEGCIGSVKTPTKPIIPAPTPLAAAVASEIDMKRLKRQQRMIKNRESACQSRKKKKEYLQGLESRLQEVLSENESLRRENTLLKKKLDGVLSEENPQLCLVSGETCCFGVMFFLFLVSLQNNSIHQSINPNAPPPPPPECSELHPSGIHISAGISSLTDWPRLPASLVMEKRERERGDPQKKNVTASFTDVKDLVLRDIDHFFSTSDCRQFNKTESLRLADELRGWVHRHQIERKKSNRKPTRPKKLKVHQKAQKKMLNLSRYVAVANQRNMDRNRDASSQLQLYQRPEQSYYDFMDAIDRREDTFYVVSFRRDHLLLPAISHNKTTRPKMSLVMPAMALNVSESLYNSSRGYEVMMQIDCEVMDTRMIQIKSSTVPTFLRQR</sequence>
<dbReference type="PROSITE" id="PS00036">
    <property type="entry name" value="BZIP_BASIC"/>
    <property type="match status" value="1"/>
</dbReference>
<dbReference type="SMART" id="SM00338">
    <property type="entry name" value="BRLZ"/>
    <property type="match status" value="1"/>
</dbReference>
<keyword evidence="9" id="KW-0472">Membrane</keyword>
<dbReference type="EMBL" id="AFYH01118146">
    <property type="status" value="NOT_ANNOTATED_CDS"/>
    <property type="molecule type" value="Genomic_DNA"/>
</dbReference>
<keyword evidence="6" id="KW-1133">Transmembrane helix</keyword>
<dbReference type="eggNOG" id="KOG4343">
    <property type="taxonomic scope" value="Eukaryota"/>
</dbReference>
<dbReference type="PROSITE" id="PS50217">
    <property type="entry name" value="BZIP"/>
    <property type="match status" value="1"/>
</dbReference>
<name>H3AY58_LATCH</name>
<dbReference type="Ensembl" id="ENSLACT00000014679.1">
    <property type="protein sequence ID" value="ENSLACP00000014579.1"/>
    <property type="gene ID" value="ENSLACG00000012831.1"/>
</dbReference>
<dbReference type="SUPFAM" id="SSF57959">
    <property type="entry name" value="Leucine zipper domain"/>
    <property type="match status" value="1"/>
</dbReference>
<dbReference type="EMBL" id="AFYH01118145">
    <property type="status" value="NOT_ANNOTATED_CDS"/>
    <property type="molecule type" value="Genomic_DNA"/>
</dbReference>
<evidence type="ECO:0000256" key="3">
    <source>
        <dbReference type="ARBA" id="ARBA00009050"/>
    </source>
</evidence>
<evidence type="ECO:0000256" key="11">
    <source>
        <dbReference type="ARBA" id="ARBA00023230"/>
    </source>
</evidence>
<proteinExistence type="inferred from homology"/>
<evidence type="ECO:0000256" key="6">
    <source>
        <dbReference type="ARBA" id="ARBA00022989"/>
    </source>
</evidence>
<dbReference type="EMBL" id="AFYH01118143">
    <property type="status" value="NOT_ANNOTATED_CDS"/>
    <property type="molecule type" value="Genomic_DNA"/>
</dbReference>
<evidence type="ECO:0000256" key="14">
    <source>
        <dbReference type="SAM" id="MobiDB-lite"/>
    </source>
</evidence>
<evidence type="ECO:0000256" key="2">
    <source>
        <dbReference type="ARBA" id="ARBA00004389"/>
    </source>
</evidence>
<dbReference type="HOGENOM" id="CLU_026136_0_0_1"/>
<reference evidence="16" key="3">
    <citation type="submission" date="2025-09" db="UniProtKB">
        <authorList>
            <consortium name="Ensembl"/>
        </authorList>
    </citation>
    <scope>IDENTIFICATION</scope>
</reference>
<evidence type="ECO:0000256" key="10">
    <source>
        <dbReference type="ARBA" id="ARBA00023163"/>
    </source>
</evidence>
<organism evidence="16 17">
    <name type="scientific">Latimeria chalumnae</name>
    <name type="common">Coelacanth</name>
    <dbReference type="NCBI Taxonomy" id="7897"/>
    <lineage>
        <taxon>Eukaryota</taxon>
        <taxon>Metazoa</taxon>
        <taxon>Chordata</taxon>
        <taxon>Craniata</taxon>
        <taxon>Vertebrata</taxon>
        <taxon>Euteleostomi</taxon>
        <taxon>Coelacanthiformes</taxon>
        <taxon>Coelacanthidae</taxon>
        <taxon>Latimeria</taxon>
    </lineage>
</organism>
<dbReference type="GO" id="GO:0000981">
    <property type="term" value="F:DNA-binding transcription factor activity, RNA polymerase II-specific"/>
    <property type="evidence" value="ECO:0007669"/>
    <property type="project" value="TreeGrafter"/>
</dbReference>
<dbReference type="Bgee" id="ENSLACG00000012831">
    <property type="expression patterns" value="Expressed in chordate pharynx and 2 other cell types or tissues"/>
</dbReference>
<dbReference type="EMBL" id="AFYH01118142">
    <property type="status" value="NOT_ANNOTATED_CDS"/>
    <property type="molecule type" value="Genomic_DNA"/>
</dbReference>
<evidence type="ECO:0000256" key="13">
    <source>
        <dbReference type="SAM" id="Coils"/>
    </source>
</evidence>
<feature type="domain" description="BZIP" evidence="15">
    <location>
        <begin position="181"/>
        <end position="235"/>
    </location>
</feature>
<comment type="subcellular location">
    <subcellularLocation>
        <location evidence="2">Endoplasmic reticulum membrane</location>
        <topology evidence="2">Single-pass membrane protein</topology>
    </subcellularLocation>
    <subcellularLocation>
        <location evidence="1">Nucleus</location>
    </subcellularLocation>
</comment>
<reference evidence="16" key="2">
    <citation type="submission" date="2025-08" db="UniProtKB">
        <authorList>
            <consortium name="Ensembl"/>
        </authorList>
    </citation>
    <scope>IDENTIFICATION</scope>
</reference>
<feature type="region of interest" description="Disordered" evidence="14">
    <location>
        <begin position="1"/>
        <end position="28"/>
    </location>
</feature>
<comment type="similarity">
    <text evidence="3">Belongs to the bZIP family. ATF subfamily.</text>
</comment>
<feature type="compositionally biased region" description="Low complexity" evidence="14">
    <location>
        <begin position="13"/>
        <end position="28"/>
    </location>
</feature>
<protein>
    <recommendedName>
        <fullName evidence="15">BZIP domain-containing protein</fullName>
    </recommendedName>
</protein>
<feature type="region of interest" description="Disordered" evidence="14">
    <location>
        <begin position="377"/>
        <end position="396"/>
    </location>
</feature>
<evidence type="ECO:0000256" key="5">
    <source>
        <dbReference type="ARBA" id="ARBA00022824"/>
    </source>
</evidence>
<evidence type="ECO:0000313" key="17">
    <source>
        <dbReference type="Proteomes" id="UP000008672"/>
    </source>
</evidence>
<reference evidence="17" key="1">
    <citation type="submission" date="2011-08" db="EMBL/GenBank/DDBJ databases">
        <title>The draft genome of Latimeria chalumnae.</title>
        <authorList>
            <person name="Di Palma F."/>
            <person name="Alfoldi J."/>
            <person name="Johnson J."/>
            <person name="Berlin A."/>
            <person name="Gnerre S."/>
            <person name="Jaffe D."/>
            <person name="MacCallum I."/>
            <person name="Young S."/>
            <person name="Walker B.J."/>
            <person name="Lander E."/>
            <person name="Lindblad-Toh K."/>
        </authorList>
    </citation>
    <scope>NUCLEOTIDE SEQUENCE [LARGE SCALE GENOMIC DNA]</scope>
    <source>
        <strain evidence="17">Wild caught</strain>
    </source>
</reference>
<accession>H3AY58</accession>
<keyword evidence="11" id="KW-0834">Unfolded protein response</keyword>
<dbReference type="OMA" id="SWPQRHL"/>
<dbReference type="Pfam" id="PF00170">
    <property type="entry name" value="bZIP_1"/>
    <property type="match status" value="1"/>
</dbReference>
<dbReference type="GO" id="GO:0000978">
    <property type="term" value="F:RNA polymerase II cis-regulatory region sequence-specific DNA binding"/>
    <property type="evidence" value="ECO:0007669"/>
    <property type="project" value="TreeGrafter"/>
</dbReference>
<dbReference type="Proteomes" id="UP000008672">
    <property type="component" value="Unassembled WGS sequence"/>
</dbReference>
<dbReference type="FunCoup" id="H3AY58">
    <property type="interactions" value="1926"/>
</dbReference>
<dbReference type="EMBL" id="AFYH01118144">
    <property type="status" value="NOT_ANNOTATED_CDS"/>
    <property type="molecule type" value="Genomic_DNA"/>
</dbReference>
<evidence type="ECO:0000256" key="7">
    <source>
        <dbReference type="ARBA" id="ARBA00023015"/>
    </source>
</evidence>
<evidence type="ECO:0000259" key="15">
    <source>
        <dbReference type="PROSITE" id="PS50217"/>
    </source>
</evidence>
<dbReference type="AlphaFoldDB" id="H3AY58"/>
<evidence type="ECO:0000256" key="4">
    <source>
        <dbReference type="ARBA" id="ARBA00022692"/>
    </source>
</evidence>
<keyword evidence="5" id="KW-0256">Endoplasmic reticulum</keyword>
<dbReference type="Gene3D" id="1.20.5.170">
    <property type="match status" value="1"/>
</dbReference>
<dbReference type="STRING" id="7897.ENSLACP00000014579"/>
<dbReference type="InterPro" id="IPR004827">
    <property type="entry name" value="bZIP"/>
</dbReference>
<dbReference type="InterPro" id="IPR046347">
    <property type="entry name" value="bZIP_sf"/>
</dbReference>
<evidence type="ECO:0000256" key="1">
    <source>
        <dbReference type="ARBA" id="ARBA00004123"/>
    </source>
</evidence>
<keyword evidence="13" id="KW-0175">Coiled coil</keyword>
<keyword evidence="7" id="KW-0805">Transcription regulation</keyword>
<dbReference type="FunFam" id="1.20.5.170:FF:000041">
    <property type="entry name" value="Cyclic AMP-dependent transcription factor ATF-6 beta"/>
    <property type="match status" value="1"/>
</dbReference>
<evidence type="ECO:0000256" key="8">
    <source>
        <dbReference type="ARBA" id="ARBA00023125"/>
    </source>
</evidence>
<evidence type="ECO:0000256" key="12">
    <source>
        <dbReference type="ARBA" id="ARBA00023242"/>
    </source>
</evidence>
<dbReference type="InterPro" id="IPR051882">
    <property type="entry name" value="ATF_bZIP_TF"/>
</dbReference>
<dbReference type="PANTHER" id="PTHR46164:SF2">
    <property type="entry name" value="CYCLIC AMP-DEPENDENT TRANSCRIPTION FACTOR ATF-6 BETA"/>
    <property type="match status" value="1"/>
</dbReference>
<keyword evidence="12" id="KW-0539">Nucleus</keyword>
<dbReference type="GO" id="GO:0005634">
    <property type="term" value="C:nucleus"/>
    <property type="evidence" value="ECO:0007669"/>
    <property type="project" value="UniProtKB-SubCell"/>
</dbReference>
<dbReference type="GeneTree" id="ENSGT00940000160798"/>